<evidence type="ECO:0000256" key="6">
    <source>
        <dbReference type="ARBA" id="ARBA00022723"/>
    </source>
</evidence>
<dbReference type="GO" id="GO:0046872">
    <property type="term" value="F:metal ion binding"/>
    <property type="evidence" value="ECO:0007669"/>
    <property type="project" value="UniProtKB-KW"/>
</dbReference>
<evidence type="ECO:0000256" key="2">
    <source>
        <dbReference type="ARBA" id="ARBA00004651"/>
    </source>
</evidence>
<dbReference type="EC" id="3.1.1.116" evidence="14"/>
<gene>
    <name evidence="16" type="ORF">GL50803_005987</name>
</gene>
<dbReference type="GeneID" id="5703217"/>
<dbReference type="PANTHER" id="PTHR45792:SF8">
    <property type="entry name" value="DIACYLGLYCEROL LIPASE-ALPHA"/>
    <property type="match status" value="1"/>
</dbReference>
<evidence type="ECO:0000256" key="13">
    <source>
        <dbReference type="ARBA" id="ARBA00024531"/>
    </source>
</evidence>
<dbReference type="InterPro" id="IPR002921">
    <property type="entry name" value="Fungal_lipase-type"/>
</dbReference>
<protein>
    <recommendedName>
        <fullName evidence="14">sn-1-specific diacylglycerol lipase</fullName>
        <ecNumber evidence="14">3.1.1.116</ecNumber>
    </recommendedName>
</protein>
<accession>A8B3R2</accession>
<evidence type="ECO:0000256" key="12">
    <source>
        <dbReference type="ARBA" id="ARBA00023136"/>
    </source>
</evidence>
<comment type="cofactor">
    <cofactor evidence="1">
        <name>Ca(2+)</name>
        <dbReference type="ChEBI" id="CHEBI:29108"/>
    </cofactor>
</comment>
<organism evidence="16 17">
    <name type="scientific">Giardia intestinalis (strain ATCC 50803 / WB clone C6)</name>
    <name type="common">Giardia lamblia</name>
    <dbReference type="NCBI Taxonomy" id="184922"/>
    <lineage>
        <taxon>Eukaryota</taxon>
        <taxon>Metamonada</taxon>
        <taxon>Diplomonadida</taxon>
        <taxon>Hexamitidae</taxon>
        <taxon>Giardiinae</taxon>
        <taxon>Giardia</taxon>
    </lineage>
</organism>
<dbReference type="Proteomes" id="UP000001548">
    <property type="component" value="Unassembled WGS sequence"/>
</dbReference>
<comment type="catalytic activity">
    <reaction evidence="13">
        <text>a 1,2-diacyl-sn-glycerol + H2O = a 2-acylglycerol + a fatty acid + H(+)</text>
        <dbReference type="Rhea" id="RHEA:33275"/>
        <dbReference type="ChEBI" id="CHEBI:15377"/>
        <dbReference type="ChEBI" id="CHEBI:15378"/>
        <dbReference type="ChEBI" id="CHEBI:17389"/>
        <dbReference type="ChEBI" id="CHEBI:17815"/>
        <dbReference type="ChEBI" id="CHEBI:28868"/>
        <dbReference type="EC" id="3.1.1.116"/>
    </reaction>
    <physiologicalReaction direction="left-to-right" evidence="13">
        <dbReference type="Rhea" id="RHEA:33276"/>
    </physiologicalReaction>
</comment>
<dbReference type="ESTHER" id="giala-q7qtf9">
    <property type="family name" value="Lipase_3"/>
</dbReference>
<evidence type="ECO:0000259" key="15">
    <source>
        <dbReference type="Pfam" id="PF01764"/>
    </source>
</evidence>
<keyword evidence="10" id="KW-1133">Transmembrane helix</keyword>
<keyword evidence="7" id="KW-0378">Hydrolase</keyword>
<comment type="subcellular location">
    <subcellularLocation>
        <location evidence="2">Cell membrane</location>
        <topology evidence="2">Multi-pass membrane protein</topology>
    </subcellularLocation>
</comment>
<keyword evidence="6" id="KW-0479">Metal-binding</keyword>
<comment type="caution">
    <text evidence="16">The sequence shown here is derived from an EMBL/GenBank/DDBJ whole genome shotgun (WGS) entry which is preliminary data.</text>
</comment>
<dbReference type="OMA" id="RVSFAMY"/>
<dbReference type="HOGENOM" id="CLU_384249_0_0_1"/>
<dbReference type="PANTHER" id="PTHR45792">
    <property type="entry name" value="DIACYLGLYCEROL LIPASE HOMOLOG-RELATED"/>
    <property type="match status" value="1"/>
</dbReference>
<keyword evidence="12" id="KW-0472">Membrane</keyword>
<sequence length="720" mass="81905">MLHLGISFTDVYHMLASFINNAVHGNLEIHLSTCLALSKLARDMEQLRGKPLSNSPHSRIDDIYFLSTLLHFCRVSFAMYGCVGTKYNLGYRRNYIPAYNTRTRLRLIGWRLLQSAVCAAPTIERMTSKCGRTIYPSVDYWAESELKEESLEDFLPATPSCTRRLTMELNIDDHQRILDIERKRLTATNNKKHTEHAQADSEQIIHAVEDPNIQDHEFIGNSGRACGIRYDWHGSSNAREKTHCQSSTQSEYIHGCPQDWPLSTERLHRAFSMDYINTATHHQVSEYLAECDNDLYAFITEMGVTADQILLFYVTNQAFETHHCLYVDPYRREVVVAVRGTMSLGDIKVDLTVGYTRVTRPPPAYDDLICSCLYPSISSQSAISTNKTTSVSTCNRKIPKRLRNKLFKDHIVDYTDKSMENGMYAHQGIYLASSSLFYTIKPYIEQLFSIVKDRHSFTTYFRNESILNDTADWPYTFIFTGHSLGAGVAALLGYFFRPLLGDRVRVYGFGAPPTVSLPLSRELGMYSYQVALECDVVCRLSLSAIQTTLWRASLRDEIQKRGLVDRLMTMLEYTNDSARLPEYSGGVSASSQSLLHELSDEDLLQLYINKLSRPSFEKTLTLHTPGSLLILELLHAQASPPCPRSLADINNLCAGKGVFDLRGQRFAQLYEGNSASIEELIITKDMWAQHLMYFEYLLLVYYGLFPTSDHSNLSTIQIND</sequence>
<dbReference type="RefSeq" id="XP_001710288.1">
    <property type="nucleotide sequence ID" value="XM_001710236.1"/>
</dbReference>
<evidence type="ECO:0000256" key="11">
    <source>
        <dbReference type="ARBA" id="ARBA00023098"/>
    </source>
</evidence>
<dbReference type="InterPro" id="IPR029058">
    <property type="entry name" value="AB_hydrolase_fold"/>
</dbReference>
<evidence type="ECO:0000256" key="1">
    <source>
        <dbReference type="ARBA" id="ARBA00001913"/>
    </source>
</evidence>
<keyword evidence="17" id="KW-1185">Reference proteome</keyword>
<keyword evidence="5" id="KW-0812">Transmembrane</keyword>
<evidence type="ECO:0000256" key="8">
    <source>
        <dbReference type="ARBA" id="ARBA00022837"/>
    </source>
</evidence>
<keyword evidence="9" id="KW-0442">Lipid degradation</keyword>
<evidence type="ECO:0000256" key="14">
    <source>
        <dbReference type="ARBA" id="ARBA00026104"/>
    </source>
</evidence>
<dbReference type="GO" id="GO:0016042">
    <property type="term" value="P:lipid catabolic process"/>
    <property type="evidence" value="ECO:0000318"/>
    <property type="project" value="GO_Central"/>
</dbReference>
<evidence type="ECO:0000313" key="17">
    <source>
        <dbReference type="Proteomes" id="UP000001548"/>
    </source>
</evidence>
<dbReference type="GO" id="GO:0005886">
    <property type="term" value="C:plasma membrane"/>
    <property type="evidence" value="ECO:0007669"/>
    <property type="project" value="UniProtKB-SubCell"/>
</dbReference>
<evidence type="ECO:0000256" key="4">
    <source>
        <dbReference type="ARBA" id="ARBA00022553"/>
    </source>
</evidence>
<keyword evidence="8" id="KW-0106">Calcium</keyword>
<evidence type="ECO:0000313" key="16">
    <source>
        <dbReference type="EMBL" id="KAE8303220.1"/>
    </source>
</evidence>
<evidence type="ECO:0000256" key="7">
    <source>
        <dbReference type="ARBA" id="ARBA00022801"/>
    </source>
</evidence>
<dbReference type="KEGG" id="gla:GL50803_005987"/>
<dbReference type="SUPFAM" id="SSF53474">
    <property type="entry name" value="alpha/beta-Hydrolases"/>
    <property type="match status" value="1"/>
</dbReference>
<proteinExistence type="predicted"/>
<dbReference type="Pfam" id="PF01764">
    <property type="entry name" value="Lipase_3"/>
    <property type="match status" value="1"/>
</dbReference>
<evidence type="ECO:0000256" key="9">
    <source>
        <dbReference type="ARBA" id="ARBA00022963"/>
    </source>
</evidence>
<evidence type="ECO:0000256" key="3">
    <source>
        <dbReference type="ARBA" id="ARBA00022475"/>
    </source>
</evidence>
<dbReference type="GO" id="GO:0016298">
    <property type="term" value="F:lipase activity"/>
    <property type="evidence" value="ECO:0000318"/>
    <property type="project" value="GO_Central"/>
</dbReference>
<evidence type="ECO:0000256" key="10">
    <source>
        <dbReference type="ARBA" id="ARBA00022989"/>
    </source>
</evidence>
<keyword evidence="4" id="KW-0597">Phosphoprotein</keyword>
<name>A8B3R2_GIAIC</name>
<dbReference type="VEuPathDB" id="GiardiaDB:GL50803_5987"/>
<evidence type="ECO:0000256" key="5">
    <source>
        <dbReference type="ARBA" id="ARBA00022692"/>
    </source>
</evidence>
<dbReference type="AlphaFoldDB" id="A8B3R2"/>
<dbReference type="InterPro" id="IPR052214">
    <property type="entry name" value="DAG_Lipase-Related"/>
</dbReference>
<dbReference type="EMBL" id="AACB03000003">
    <property type="protein sequence ID" value="KAE8303220.1"/>
    <property type="molecule type" value="Genomic_DNA"/>
</dbReference>
<reference evidence="16 17" key="1">
    <citation type="journal article" date="2007" name="Science">
        <title>Genomic minimalism in the early diverging intestinal parasite Giardia lamblia.</title>
        <authorList>
            <person name="Morrison H.G."/>
            <person name="McArthur A.G."/>
            <person name="Gillin F.D."/>
            <person name="Aley S.B."/>
            <person name="Adam R.D."/>
            <person name="Olsen G.J."/>
            <person name="Best A.A."/>
            <person name="Cande W.Z."/>
            <person name="Chen F."/>
            <person name="Cipriano M.J."/>
            <person name="Davids B.J."/>
            <person name="Dawson S.C."/>
            <person name="Elmendorf H.G."/>
            <person name="Hehl A.B."/>
            <person name="Holder M.E."/>
            <person name="Huse S.M."/>
            <person name="Kim U.U."/>
            <person name="Lasek-Nesselquist E."/>
            <person name="Manning G."/>
            <person name="Nigam A."/>
            <person name="Nixon J.E."/>
            <person name="Palm D."/>
            <person name="Passamaneck N.E."/>
            <person name="Prabhu A."/>
            <person name="Reich C.I."/>
            <person name="Reiner D.S."/>
            <person name="Samuelson J."/>
            <person name="Svard S.G."/>
            <person name="Sogin M.L."/>
        </authorList>
    </citation>
    <scope>NUCLEOTIDE SEQUENCE [LARGE SCALE GENOMIC DNA]</scope>
    <source>
        <strain evidence="16 17">WB C6</strain>
    </source>
</reference>
<keyword evidence="3" id="KW-1003">Cell membrane</keyword>
<keyword evidence="11" id="KW-0443">Lipid metabolism</keyword>
<dbReference type="Gene3D" id="3.40.50.1820">
    <property type="entry name" value="alpha/beta hydrolase"/>
    <property type="match status" value="1"/>
</dbReference>
<feature type="domain" description="Fungal lipase-type" evidence="15">
    <location>
        <begin position="422"/>
        <end position="541"/>
    </location>
</feature>